<dbReference type="SUPFAM" id="SSF141523">
    <property type="entry name" value="L,D-transpeptidase catalytic domain-like"/>
    <property type="match status" value="1"/>
</dbReference>
<evidence type="ECO:0000259" key="8">
    <source>
        <dbReference type="PROSITE" id="PS51782"/>
    </source>
</evidence>
<gene>
    <name evidence="10" type="ORF">GTO89_01625</name>
</gene>
<evidence type="ECO:0000256" key="6">
    <source>
        <dbReference type="PROSITE-ProRule" id="PRU01373"/>
    </source>
</evidence>
<feature type="domain" description="LysM" evidence="8">
    <location>
        <begin position="87"/>
        <end position="130"/>
    </location>
</feature>
<dbReference type="Gene3D" id="3.10.350.10">
    <property type="entry name" value="LysM domain"/>
    <property type="match status" value="2"/>
</dbReference>
<keyword evidence="2" id="KW-0808">Transferase</keyword>
<evidence type="ECO:0000256" key="1">
    <source>
        <dbReference type="ARBA" id="ARBA00004752"/>
    </source>
</evidence>
<evidence type="ECO:0000256" key="4">
    <source>
        <dbReference type="ARBA" id="ARBA00022984"/>
    </source>
</evidence>
<comment type="caution">
    <text evidence="10">The sequence shown here is derived from an EMBL/GenBank/DDBJ whole genome shotgun (WGS) entry which is preliminary data.</text>
</comment>
<evidence type="ECO:0000256" key="3">
    <source>
        <dbReference type="ARBA" id="ARBA00022960"/>
    </source>
</evidence>
<keyword evidence="7" id="KW-0732">Signal</keyword>
<dbReference type="InterPro" id="IPR038063">
    <property type="entry name" value="Transpep_catalytic_dom"/>
</dbReference>
<keyword evidence="3 6" id="KW-0133">Cell shape</keyword>
<dbReference type="SMART" id="SM00257">
    <property type="entry name" value="LysM"/>
    <property type="match status" value="2"/>
</dbReference>
<dbReference type="AlphaFoldDB" id="A0A845LAN5"/>
<evidence type="ECO:0000256" key="5">
    <source>
        <dbReference type="ARBA" id="ARBA00023316"/>
    </source>
</evidence>
<dbReference type="Gene3D" id="2.40.440.10">
    <property type="entry name" value="L,D-transpeptidase catalytic domain-like"/>
    <property type="match status" value="1"/>
</dbReference>
<dbReference type="Pfam" id="PF03734">
    <property type="entry name" value="YkuD"/>
    <property type="match status" value="1"/>
</dbReference>
<dbReference type="CDD" id="cd00118">
    <property type="entry name" value="LysM"/>
    <property type="match status" value="2"/>
</dbReference>
<keyword evidence="5 6" id="KW-0961">Cell wall biogenesis/degradation</keyword>
<dbReference type="EMBL" id="WXEX01000001">
    <property type="protein sequence ID" value="MZP41729.1"/>
    <property type="molecule type" value="Genomic_DNA"/>
</dbReference>
<reference evidence="10 11" key="1">
    <citation type="submission" date="2020-01" db="EMBL/GenBank/DDBJ databases">
        <title>Whole genome sequence of Heliobacterium gestii DSM 11169.</title>
        <authorList>
            <person name="Kyndt J.A."/>
            <person name="Meyer T.E."/>
        </authorList>
    </citation>
    <scope>NUCLEOTIDE SEQUENCE [LARGE SCALE GENOMIC DNA]</scope>
    <source>
        <strain evidence="10 11">DSM 11169</strain>
    </source>
</reference>
<proteinExistence type="predicted"/>
<evidence type="ECO:0000313" key="11">
    <source>
        <dbReference type="Proteomes" id="UP000471031"/>
    </source>
</evidence>
<dbReference type="Pfam" id="PF01476">
    <property type="entry name" value="LysM"/>
    <property type="match status" value="2"/>
</dbReference>
<dbReference type="GO" id="GO:0008932">
    <property type="term" value="F:lytic endotransglycosylase activity"/>
    <property type="evidence" value="ECO:0007669"/>
    <property type="project" value="TreeGrafter"/>
</dbReference>
<sequence length="307" mass="32623">MQRKLLFSFIFTGALLLAAGLNLPSQRAEAAETNPSLYTVQAGDTLYRVAVNHGLSLSALKGANSLSGDAIYPGQALHLPGVSGGPNIYTVQQSDSLYLISQKYGVTVDALKQNNNMGSSLISPGRVLAIPRSPLADIVKAKGVSPSTLSIFVDKSDHTLSIMSNGKALKAYHVELGEGGLGDKQVQGDRKTPEGNLYITEKIVYSPADEFLGTRWMRLSYPNIEAGERGLAQGLIDQQTYNAIVYANNNGLTPPQETALGGAVGIHGGSSVEFGKDWTYGCVGLSNRDVEEIYPLVSVGTAVHIQK</sequence>
<dbReference type="PROSITE" id="PS51782">
    <property type="entry name" value="LYSM"/>
    <property type="match status" value="2"/>
</dbReference>
<accession>A0A845LAN5</accession>
<dbReference type="RefSeq" id="WP_161260301.1">
    <property type="nucleotide sequence ID" value="NZ_JAFBDC010000001.1"/>
</dbReference>
<dbReference type="PANTHER" id="PTHR33734">
    <property type="entry name" value="LYSM DOMAIN-CONTAINING GPI-ANCHORED PROTEIN 2"/>
    <property type="match status" value="1"/>
</dbReference>
<dbReference type="InterPro" id="IPR036779">
    <property type="entry name" value="LysM_dom_sf"/>
</dbReference>
<dbReference type="CDD" id="cd16913">
    <property type="entry name" value="YkuD_like"/>
    <property type="match status" value="1"/>
</dbReference>
<evidence type="ECO:0000256" key="7">
    <source>
        <dbReference type="SAM" id="SignalP"/>
    </source>
</evidence>
<evidence type="ECO:0000313" key="10">
    <source>
        <dbReference type="EMBL" id="MZP41729.1"/>
    </source>
</evidence>
<dbReference type="InterPro" id="IPR005490">
    <property type="entry name" value="LD_TPept_cat_dom"/>
</dbReference>
<feature type="chain" id="PRO_5032665844" evidence="7">
    <location>
        <begin position="31"/>
        <end position="307"/>
    </location>
</feature>
<protein>
    <submittedName>
        <fullName evidence="10">LysM peptidoglycan-binding domain-containing protein</fullName>
    </submittedName>
</protein>
<dbReference type="UniPathway" id="UPA00219"/>
<dbReference type="GO" id="GO:0009252">
    <property type="term" value="P:peptidoglycan biosynthetic process"/>
    <property type="evidence" value="ECO:0007669"/>
    <property type="project" value="UniProtKB-UniPathway"/>
</dbReference>
<feature type="active site" description="Proton donor/acceptor" evidence="6">
    <location>
        <position position="267"/>
    </location>
</feature>
<keyword evidence="11" id="KW-1185">Reference proteome</keyword>
<dbReference type="SUPFAM" id="SSF54106">
    <property type="entry name" value="LysM domain"/>
    <property type="match status" value="2"/>
</dbReference>
<dbReference type="PANTHER" id="PTHR33734:SF22">
    <property type="entry name" value="MEMBRANE-BOUND LYTIC MUREIN TRANSGLYCOSYLASE D"/>
    <property type="match status" value="1"/>
</dbReference>
<organism evidence="10 11">
    <name type="scientific">Heliomicrobium gestii</name>
    <name type="common">Heliobacterium gestii</name>
    <dbReference type="NCBI Taxonomy" id="2699"/>
    <lineage>
        <taxon>Bacteria</taxon>
        <taxon>Bacillati</taxon>
        <taxon>Bacillota</taxon>
        <taxon>Clostridia</taxon>
        <taxon>Eubacteriales</taxon>
        <taxon>Heliobacteriaceae</taxon>
        <taxon>Heliomicrobium</taxon>
    </lineage>
</organism>
<dbReference type="GO" id="GO:0071555">
    <property type="term" value="P:cell wall organization"/>
    <property type="evidence" value="ECO:0007669"/>
    <property type="project" value="UniProtKB-UniRule"/>
</dbReference>
<dbReference type="Proteomes" id="UP000471031">
    <property type="component" value="Unassembled WGS sequence"/>
</dbReference>
<feature type="signal peptide" evidence="7">
    <location>
        <begin position="1"/>
        <end position="30"/>
    </location>
</feature>
<dbReference type="OrthoDB" id="9809748at2"/>
<evidence type="ECO:0000256" key="2">
    <source>
        <dbReference type="ARBA" id="ARBA00022679"/>
    </source>
</evidence>
<evidence type="ECO:0000259" key="9">
    <source>
        <dbReference type="PROSITE" id="PS52029"/>
    </source>
</evidence>
<keyword evidence="4 6" id="KW-0573">Peptidoglycan synthesis</keyword>
<name>A0A845LAN5_HELGE</name>
<comment type="pathway">
    <text evidence="1 6">Cell wall biogenesis; peptidoglycan biosynthesis.</text>
</comment>
<dbReference type="GO" id="GO:0008360">
    <property type="term" value="P:regulation of cell shape"/>
    <property type="evidence" value="ECO:0007669"/>
    <property type="project" value="UniProtKB-UniRule"/>
</dbReference>
<feature type="domain" description="LysM" evidence="8">
    <location>
        <begin position="36"/>
        <end position="79"/>
    </location>
</feature>
<dbReference type="InterPro" id="IPR018392">
    <property type="entry name" value="LysM"/>
</dbReference>
<feature type="domain" description="L,D-TPase catalytic" evidence="9">
    <location>
        <begin position="149"/>
        <end position="306"/>
    </location>
</feature>
<dbReference type="PROSITE" id="PS52029">
    <property type="entry name" value="LD_TPASE"/>
    <property type="match status" value="1"/>
</dbReference>
<dbReference type="GO" id="GO:0016740">
    <property type="term" value="F:transferase activity"/>
    <property type="evidence" value="ECO:0007669"/>
    <property type="project" value="UniProtKB-KW"/>
</dbReference>
<feature type="active site" description="Nucleophile" evidence="6">
    <location>
        <position position="282"/>
    </location>
</feature>